<proteinExistence type="predicted"/>
<evidence type="ECO:0000313" key="2">
    <source>
        <dbReference type="Proteomes" id="UP000034034"/>
    </source>
</evidence>
<gene>
    <name evidence="1" type="ORF">SXIM_47400</name>
</gene>
<organism evidence="1 2">
    <name type="scientific">Streptomyces xiamenensis</name>
    <dbReference type="NCBI Taxonomy" id="408015"/>
    <lineage>
        <taxon>Bacteria</taxon>
        <taxon>Bacillati</taxon>
        <taxon>Actinomycetota</taxon>
        <taxon>Actinomycetes</taxon>
        <taxon>Kitasatosporales</taxon>
        <taxon>Streptomycetaceae</taxon>
        <taxon>Streptomyces</taxon>
    </lineage>
</organism>
<dbReference type="Proteomes" id="UP000034034">
    <property type="component" value="Chromosome"/>
</dbReference>
<accession>A0A0F7FZ66</accession>
<dbReference type="KEGG" id="sxi:SXIM_47400"/>
<name>A0A0F7FZ66_9ACTN</name>
<dbReference type="HOGENOM" id="CLU_639214_0_0_11"/>
<protein>
    <submittedName>
        <fullName evidence="1">Inositol monophosphatase</fullName>
    </submittedName>
</protein>
<sequence length="385" mass="40299">MVSLALLVPMGVVLWRAEPTRACWDVPEEIAALADDPPAATAHLDPGPDTGTGTGAVAELLAPRHWVTCAGPSGPELLGSILVAATTGQTVDDQDGPALVHTEAMASVLYDIVEVLGAPGVGAVAPPRLRSWGGPGPAVPDGLEPYVATALAAYVTDLADPLESGLPLRAVADGRTGEARSLFPLIGTDLVEVDADDGTPLQSWHAALPTLVERIASHPRAFAILHDAHRAYAAHYLDHLTVAGSGELVAGVGLPPGAAAFDVLPEMTTGLAELAYLRGRFFEDGTIGDPAAFDAAVREHSRGTYLAVADPPALPVATGDLARRAPAAEAGDVPVLEGREHLLSVLERWAELRGLPEAERVPLRALLRYGFTRGLNWTQWSWTYS</sequence>
<dbReference type="EMBL" id="CP009922">
    <property type="protein sequence ID" value="AKG46124.1"/>
    <property type="molecule type" value="Genomic_DNA"/>
</dbReference>
<keyword evidence="2" id="KW-1185">Reference proteome</keyword>
<evidence type="ECO:0000313" key="1">
    <source>
        <dbReference type="EMBL" id="AKG46124.1"/>
    </source>
</evidence>
<dbReference type="PATRIC" id="fig|408015.6.peg.4799"/>
<dbReference type="AlphaFoldDB" id="A0A0F7FZ66"/>
<reference evidence="1" key="1">
    <citation type="submission" date="2019-08" db="EMBL/GenBank/DDBJ databases">
        <title>Complete genome sequence of a mangrove-derived Streptomyces xiamenensis.</title>
        <authorList>
            <person name="Xu J."/>
        </authorList>
    </citation>
    <scope>NUCLEOTIDE SEQUENCE</scope>
    <source>
        <strain evidence="1">318</strain>
    </source>
</reference>